<evidence type="ECO:0000313" key="2">
    <source>
        <dbReference type="EMBL" id="RUS74036.1"/>
    </source>
</evidence>
<feature type="domain" description="Schlafen group 3-like DNA/RNA helicase" evidence="1">
    <location>
        <begin position="50"/>
        <end position="179"/>
    </location>
</feature>
<evidence type="ECO:0000313" key="3">
    <source>
        <dbReference type="Proteomes" id="UP000271974"/>
    </source>
</evidence>
<comment type="caution">
    <text evidence="2">The sequence shown here is derived from an EMBL/GenBank/DDBJ whole genome shotgun (WGS) entry which is preliminary data.</text>
</comment>
<dbReference type="Pfam" id="PF09848">
    <property type="entry name" value="SLFN-g3_helicase"/>
    <property type="match status" value="1"/>
</dbReference>
<dbReference type="SUPFAM" id="SSF52540">
    <property type="entry name" value="P-loop containing nucleoside triphosphate hydrolases"/>
    <property type="match status" value="1"/>
</dbReference>
<sequence length="441" mass="49493">MRIDDSFEREFIQCITLHSSPDNDETDHYFLLTCDQLELLWTHHLTKELWVHGPPGSGKTIAAMEMMRILRRRGCKKEEVLYVAENLLLCAYVRSFDLGIVVNRRELMEDSTDSTILSQKYRSVKNVIVDEAQNFKDRDGNWYSLLEKISHQNCKEPLDVNSGYFWVFLDYAQKVHKFKAGLPDIIGKNNFMLREISRNSQEIYNYARKFMDAPSEGSPDSDGFPGCFPDSTYHLGHDYSSGNEVNVVKCNKASLEALLEQILKQCVEQEGRDLQDVAVLASKKGEAKTIQQNLKGSSLEAEIQFCHANNNTASSLNDASQNADDQSASSVFSDVSLDKSAISESDEQLKGAIPTEDINCSMAASTEKSGSTVSSNSPLLISTVKEFSGLDKPVIIGVDPYTNQSHADLDKFLLNLVTRAKDRLIILTTSDELMKKLSIKR</sequence>
<organism evidence="2 3">
    <name type="scientific">Elysia chlorotica</name>
    <name type="common">Eastern emerald elysia</name>
    <name type="synonym">Sea slug</name>
    <dbReference type="NCBI Taxonomy" id="188477"/>
    <lineage>
        <taxon>Eukaryota</taxon>
        <taxon>Metazoa</taxon>
        <taxon>Spiralia</taxon>
        <taxon>Lophotrochozoa</taxon>
        <taxon>Mollusca</taxon>
        <taxon>Gastropoda</taxon>
        <taxon>Heterobranchia</taxon>
        <taxon>Euthyneura</taxon>
        <taxon>Panpulmonata</taxon>
        <taxon>Sacoglossa</taxon>
        <taxon>Placobranchoidea</taxon>
        <taxon>Plakobranchidae</taxon>
        <taxon>Elysia</taxon>
    </lineage>
</organism>
<reference evidence="2 3" key="1">
    <citation type="submission" date="2019-01" db="EMBL/GenBank/DDBJ databases">
        <title>A draft genome assembly of the solar-powered sea slug Elysia chlorotica.</title>
        <authorList>
            <person name="Cai H."/>
            <person name="Li Q."/>
            <person name="Fang X."/>
            <person name="Li J."/>
            <person name="Curtis N.E."/>
            <person name="Altenburger A."/>
            <person name="Shibata T."/>
            <person name="Feng M."/>
            <person name="Maeda T."/>
            <person name="Schwartz J.A."/>
            <person name="Shigenobu S."/>
            <person name="Lundholm N."/>
            <person name="Nishiyama T."/>
            <person name="Yang H."/>
            <person name="Hasebe M."/>
            <person name="Li S."/>
            <person name="Pierce S.K."/>
            <person name="Wang J."/>
        </authorList>
    </citation>
    <scope>NUCLEOTIDE SEQUENCE [LARGE SCALE GENOMIC DNA]</scope>
    <source>
        <strain evidence="2">EC2010</strain>
        <tissue evidence="2">Whole organism of an adult</tissue>
    </source>
</reference>
<dbReference type="Proteomes" id="UP000271974">
    <property type="component" value="Unassembled WGS sequence"/>
</dbReference>
<dbReference type="InterPro" id="IPR027417">
    <property type="entry name" value="P-loop_NTPase"/>
</dbReference>
<dbReference type="Gene3D" id="3.40.50.300">
    <property type="entry name" value="P-loop containing nucleotide triphosphate hydrolases"/>
    <property type="match status" value="2"/>
</dbReference>
<keyword evidence="3" id="KW-1185">Reference proteome</keyword>
<gene>
    <name evidence="2" type="ORF">EGW08_018210</name>
</gene>
<name>A0A433SXI7_ELYCH</name>
<dbReference type="AlphaFoldDB" id="A0A433SXI7"/>
<dbReference type="EMBL" id="RQTK01000874">
    <property type="protein sequence ID" value="RUS74036.1"/>
    <property type="molecule type" value="Genomic_DNA"/>
</dbReference>
<proteinExistence type="predicted"/>
<evidence type="ECO:0000259" key="1">
    <source>
        <dbReference type="Pfam" id="PF09848"/>
    </source>
</evidence>
<dbReference type="InterPro" id="IPR018647">
    <property type="entry name" value="SLFN_3-like_DNA/RNA_helicase"/>
</dbReference>
<protein>
    <recommendedName>
        <fullName evidence="1">Schlafen group 3-like DNA/RNA helicase domain-containing protein</fullName>
    </recommendedName>
</protein>
<accession>A0A433SXI7</accession>
<dbReference type="OrthoDB" id="6052143at2759"/>